<protein>
    <submittedName>
        <fullName evidence="2">Uncharacterized protein</fullName>
    </submittedName>
</protein>
<dbReference type="HOGENOM" id="CLU_2698663_0_0_9"/>
<dbReference type="AlphaFoldDB" id="F6B4A2"/>
<evidence type="ECO:0000256" key="1">
    <source>
        <dbReference type="SAM" id="Phobius"/>
    </source>
</evidence>
<feature type="transmembrane region" description="Helical" evidence="1">
    <location>
        <begin position="52"/>
        <end position="69"/>
    </location>
</feature>
<evidence type="ECO:0000313" key="2">
    <source>
        <dbReference type="EMBL" id="AEF95279.1"/>
    </source>
</evidence>
<name>F6B4A2_DESCC</name>
<proteinExistence type="predicted"/>
<evidence type="ECO:0000313" key="3">
    <source>
        <dbReference type="Proteomes" id="UP000009226"/>
    </source>
</evidence>
<sequence>MAGKGGTKGKVIEFDPRRKSRLKMVKYEDPVQKERRKLRGKQRRNAQVRQKVVKNVGIFIGLCVVAYVIKNLM</sequence>
<keyword evidence="1" id="KW-0812">Transmembrane</keyword>
<accession>F6B4A2</accession>
<dbReference type="EMBL" id="CP002736">
    <property type="protein sequence ID" value="AEF95279.1"/>
    <property type="molecule type" value="Genomic_DNA"/>
</dbReference>
<dbReference type="Proteomes" id="UP000009226">
    <property type="component" value="Chromosome"/>
</dbReference>
<organism evidence="2 3">
    <name type="scientific">Desulfotomaculum nigrificans (strain DSM 14880 / VKM B-2319 / CO-1-SRB)</name>
    <name type="common">Desulfotomaculum carboxydivorans</name>
    <dbReference type="NCBI Taxonomy" id="868595"/>
    <lineage>
        <taxon>Bacteria</taxon>
        <taxon>Bacillati</taxon>
        <taxon>Bacillota</taxon>
        <taxon>Clostridia</taxon>
        <taxon>Eubacteriales</taxon>
        <taxon>Desulfotomaculaceae</taxon>
        <taxon>Desulfotomaculum</taxon>
    </lineage>
</organism>
<dbReference type="KEGG" id="dca:Desca_2451"/>
<keyword evidence="3" id="KW-1185">Reference proteome</keyword>
<keyword evidence="1" id="KW-0472">Membrane</keyword>
<keyword evidence="1" id="KW-1133">Transmembrane helix</keyword>
<reference evidence="2 3" key="1">
    <citation type="submission" date="2011-05" db="EMBL/GenBank/DDBJ databases">
        <title>Complete sequence of Desulfotomaculum carboxydivorans CO-1-SRB.</title>
        <authorList>
            <consortium name="US DOE Joint Genome Institute"/>
            <person name="Lucas S."/>
            <person name="Han J."/>
            <person name="Lapidus A."/>
            <person name="Cheng J.-F."/>
            <person name="Goodwin L."/>
            <person name="Pitluck S."/>
            <person name="Peters L."/>
            <person name="Mikhailova N."/>
            <person name="Lu M."/>
            <person name="Han C."/>
            <person name="Tapia R."/>
            <person name="Land M."/>
            <person name="Hauser L."/>
            <person name="Kyrpides N."/>
            <person name="Ivanova N."/>
            <person name="Pagani I."/>
            <person name="Stams A."/>
            <person name="Plugge C."/>
            <person name="Muyzer G."/>
            <person name="Kuever J."/>
            <person name="Parshina S."/>
            <person name="Ivanova A."/>
            <person name="Nazina T."/>
            <person name="Woyke T."/>
        </authorList>
    </citation>
    <scope>NUCLEOTIDE SEQUENCE [LARGE SCALE GENOMIC DNA]</scope>
    <source>
        <strain evidence="3">DSM 14880 / VKM B-2319 / CO-1-SRB</strain>
    </source>
</reference>
<gene>
    <name evidence="2" type="ordered locus">Desca_2451</name>
</gene>